<feature type="signal peptide" evidence="1">
    <location>
        <begin position="1"/>
        <end position="33"/>
    </location>
</feature>
<protein>
    <submittedName>
        <fullName evidence="2">Peptidase</fullName>
    </submittedName>
</protein>
<reference evidence="2 3" key="1">
    <citation type="submission" date="2016-06" db="EMBL/GenBank/DDBJ databases">
        <authorList>
            <person name="Kjaerup R.B."/>
            <person name="Dalgaard T.S."/>
            <person name="Juul-Madsen H.R."/>
        </authorList>
    </citation>
    <scope>NUCLEOTIDE SEQUENCE [LARGE SCALE GENOMIC DNA]</scope>
    <source>
        <strain evidence="2">LMG947</strain>
    </source>
</reference>
<dbReference type="AlphaFoldDB" id="A0A1C3NK56"/>
<keyword evidence="1" id="KW-0732">Signal</keyword>
<accession>A0A1C3NK56</accession>
<proteinExistence type="predicted"/>
<feature type="chain" id="PRO_5008679150" evidence="1">
    <location>
        <begin position="34"/>
        <end position="145"/>
    </location>
</feature>
<sequence length="145" mass="16060">MPVAVLTALKISPVVAAYCLAALLLQLPMQAKAMETPTPAQYEQAMGLDERYAALVDHEPAEPIWVDAQQFLYRRKLVRPGHSPAIEYRLVDAESGSSRLAFDHARLAAALTQAGTSAVDASGLWLRQLTLQQQQLRFQFNKLGW</sequence>
<organism evidence="2 3">
    <name type="scientific">Xanthomonas bromi</name>
    <dbReference type="NCBI Taxonomy" id="56449"/>
    <lineage>
        <taxon>Bacteria</taxon>
        <taxon>Pseudomonadati</taxon>
        <taxon>Pseudomonadota</taxon>
        <taxon>Gammaproteobacteria</taxon>
        <taxon>Lysobacterales</taxon>
        <taxon>Lysobacteraceae</taxon>
        <taxon>Xanthomonas</taxon>
    </lineage>
</organism>
<evidence type="ECO:0000313" key="3">
    <source>
        <dbReference type="Proteomes" id="UP000092503"/>
    </source>
</evidence>
<evidence type="ECO:0000313" key="2">
    <source>
        <dbReference type="EMBL" id="SBV50747.1"/>
    </source>
</evidence>
<gene>
    <name evidence="2" type="ORF">XBLMG947_1529</name>
</gene>
<evidence type="ECO:0000256" key="1">
    <source>
        <dbReference type="SAM" id="SignalP"/>
    </source>
</evidence>
<name>A0A1C3NK56_9XANT</name>
<dbReference type="Proteomes" id="UP000092503">
    <property type="component" value="Unassembled WGS sequence"/>
</dbReference>
<dbReference type="EMBL" id="FLTX01000022">
    <property type="protein sequence ID" value="SBV50747.1"/>
    <property type="molecule type" value="Genomic_DNA"/>
</dbReference>
<dbReference type="STRING" id="56449.XBLMG947_1529"/>